<sequence length="221" mass="23035">MAATLYTDILEQAEASGLIVMGALHPGRVAAKALQGGTLILLGAGKGFWPAFSAASESRDGQRDPVDRWSRRVAGTLAKRFDAQAHFPFGGPPYAPFIDWAQKSGRAFTSPTGMLVHDTVGLMISYRGALHLATEIAFPAVTGQSPCQTCAGQPCTTACPVGALGAAQSYDLAACHDYLDSAAGADCMARGCAARRACPLSAGAGRSDAQSALHMRSFHRH</sequence>
<keyword evidence="3" id="KW-1185">Reference proteome</keyword>
<name>A0A934HU69_9RHOB</name>
<dbReference type="EMBL" id="JAEIJD010000008">
    <property type="protein sequence ID" value="MBI6630308.1"/>
    <property type="molecule type" value="Genomic_DNA"/>
</dbReference>
<reference evidence="2" key="1">
    <citation type="submission" date="2020-12" db="EMBL/GenBank/DDBJ databases">
        <title>Pontibaca salina gen. nov., sp. nov., isolated from marine sediment.</title>
        <authorList>
            <person name="Bo J."/>
            <person name="Wang S."/>
            <person name="Song X."/>
            <person name="Du Z."/>
        </authorList>
    </citation>
    <scope>NUCLEOTIDE SEQUENCE</scope>
    <source>
        <strain evidence="2">S1109L</strain>
    </source>
</reference>
<accession>A0A934HU69</accession>
<evidence type="ECO:0000313" key="3">
    <source>
        <dbReference type="Proteomes" id="UP000613255"/>
    </source>
</evidence>
<feature type="domain" description="4Fe-4S ferredoxin-type" evidence="1">
    <location>
        <begin position="138"/>
        <end position="169"/>
    </location>
</feature>
<evidence type="ECO:0000313" key="2">
    <source>
        <dbReference type="EMBL" id="MBI6630308.1"/>
    </source>
</evidence>
<gene>
    <name evidence="2" type="ORF">JAO82_10480</name>
</gene>
<evidence type="ECO:0000259" key="1">
    <source>
        <dbReference type="PROSITE" id="PS51379"/>
    </source>
</evidence>
<dbReference type="Proteomes" id="UP000613255">
    <property type="component" value="Unassembled WGS sequence"/>
</dbReference>
<protein>
    <submittedName>
        <fullName evidence="2">Ferredoxin</fullName>
    </submittedName>
</protein>
<dbReference type="RefSeq" id="WP_198686334.1">
    <property type="nucleotide sequence ID" value="NZ_JAEIJD010000008.1"/>
</dbReference>
<dbReference type="AlphaFoldDB" id="A0A934HU69"/>
<organism evidence="2 3">
    <name type="scientific">Pontibaca salina</name>
    <dbReference type="NCBI Taxonomy" id="2795731"/>
    <lineage>
        <taxon>Bacteria</taxon>
        <taxon>Pseudomonadati</taxon>
        <taxon>Pseudomonadota</taxon>
        <taxon>Alphaproteobacteria</taxon>
        <taxon>Rhodobacterales</taxon>
        <taxon>Roseobacteraceae</taxon>
        <taxon>Pontibaca</taxon>
    </lineage>
</organism>
<proteinExistence type="predicted"/>
<dbReference type="PROSITE" id="PS51379">
    <property type="entry name" value="4FE4S_FER_2"/>
    <property type="match status" value="1"/>
</dbReference>
<comment type="caution">
    <text evidence="2">The sequence shown here is derived from an EMBL/GenBank/DDBJ whole genome shotgun (WGS) entry which is preliminary data.</text>
</comment>
<dbReference type="InterPro" id="IPR017896">
    <property type="entry name" value="4Fe4S_Fe-S-bd"/>
</dbReference>